<dbReference type="SUPFAM" id="SSF49464">
    <property type="entry name" value="Carboxypeptidase regulatory domain-like"/>
    <property type="match status" value="1"/>
</dbReference>
<keyword evidence="3" id="KW-0998">Cell outer membrane</keyword>
<dbReference type="InterPro" id="IPR008969">
    <property type="entry name" value="CarboxyPept-like_regulatory"/>
</dbReference>
<dbReference type="GO" id="GO:0009279">
    <property type="term" value="C:cell outer membrane"/>
    <property type="evidence" value="ECO:0007669"/>
    <property type="project" value="UniProtKB-SubCell"/>
</dbReference>
<keyword evidence="7" id="KW-1185">Reference proteome</keyword>
<evidence type="ECO:0000256" key="2">
    <source>
        <dbReference type="ARBA" id="ARBA00023136"/>
    </source>
</evidence>
<dbReference type="SUPFAM" id="SSF56935">
    <property type="entry name" value="Porins"/>
    <property type="match status" value="1"/>
</dbReference>
<dbReference type="InterPro" id="IPR036942">
    <property type="entry name" value="Beta-barrel_TonB_sf"/>
</dbReference>
<evidence type="ECO:0000256" key="1">
    <source>
        <dbReference type="ARBA" id="ARBA00004442"/>
    </source>
</evidence>
<comment type="caution">
    <text evidence="6">The sequence shown here is derived from an EMBL/GenBank/DDBJ whole genome shotgun (WGS) entry which is preliminary data.</text>
</comment>
<reference evidence="6" key="1">
    <citation type="submission" date="2022-04" db="EMBL/GenBank/DDBJ databases">
        <title>Mucilaginibacter sp. RS28 isolated from freshwater.</title>
        <authorList>
            <person name="Ko S.-R."/>
        </authorList>
    </citation>
    <scope>NUCLEOTIDE SEQUENCE</scope>
    <source>
        <strain evidence="6">RS28</strain>
    </source>
</reference>
<gene>
    <name evidence="6" type="ORF">MUY27_17500</name>
</gene>
<dbReference type="Pfam" id="PF14905">
    <property type="entry name" value="OMP_b-brl_3"/>
    <property type="match status" value="1"/>
</dbReference>
<comment type="subcellular location">
    <subcellularLocation>
        <location evidence="1">Cell outer membrane</location>
    </subcellularLocation>
</comment>
<dbReference type="AlphaFoldDB" id="A0A9X1XB47"/>
<feature type="region of interest" description="Disordered" evidence="4">
    <location>
        <begin position="882"/>
        <end position="901"/>
    </location>
</feature>
<evidence type="ECO:0000259" key="5">
    <source>
        <dbReference type="Pfam" id="PF14905"/>
    </source>
</evidence>
<evidence type="ECO:0000256" key="3">
    <source>
        <dbReference type="ARBA" id="ARBA00023237"/>
    </source>
</evidence>
<name>A0A9X1XB47_9SPHI</name>
<accession>A0A9X1XB47</accession>
<dbReference type="RefSeq" id="WP_245132213.1">
    <property type="nucleotide sequence ID" value="NZ_JALJEJ010000010.1"/>
</dbReference>
<evidence type="ECO:0000256" key="4">
    <source>
        <dbReference type="SAM" id="MobiDB-lite"/>
    </source>
</evidence>
<evidence type="ECO:0000313" key="6">
    <source>
        <dbReference type="EMBL" id="MCJ8211519.1"/>
    </source>
</evidence>
<dbReference type="EMBL" id="JALJEJ010000010">
    <property type="protein sequence ID" value="MCJ8211519.1"/>
    <property type="molecule type" value="Genomic_DNA"/>
</dbReference>
<dbReference type="InterPro" id="IPR041700">
    <property type="entry name" value="OMP_b-brl_3"/>
</dbReference>
<dbReference type="Gene3D" id="2.40.170.20">
    <property type="entry name" value="TonB-dependent receptor, beta-barrel domain"/>
    <property type="match status" value="1"/>
</dbReference>
<protein>
    <submittedName>
        <fullName evidence="6">TonB-dependent receptor family protein</fullName>
    </submittedName>
</protein>
<sequence>MTFILKASAQQVREVNGTVTDSIGPAPGVNVKLISDRDSLNTTTSTTGAFVFKAVKGKNFKITVSGIGYQTFVRRYVMDNDTKPIRLEPIKLSNDSKLLNTVNITAVNPITVKEDTVEYKASAYKVREGSPVEELLKKLPGVTVDKNGVVTAHGKQVTKVRVNGKDYFTGDVQTATQNLPADIIEAIQVIDDYGDQANLTGIKTGDPDKILNLTIQKGKRVGKFGQAAVGVGNDERYLTRVSANTFKDDRQISFVGTVNNNNTNAFNFGGGGGRGGGGGGANGITTNRSGGFNYRDSWGKKMTVYSSYSFADQDRRTESTSLQQSLFQSGTIINSNNTTDKNNNINHRFDFNLEYKIDTLNYLKVNPNFSYGSSKDENVNIFTNTRINDVTTGDENSLTKGNSPSYGGNLLYNHRFKKKGRNFSINSNFNFSDNTSNLDDKYTTRNNNSVFPLYQQINTDNSTTRLSLRASYMEPLSKTNFLEASYAYNFNNNDNNRRNYRVDPTTNIATFVDSLSTVYNYRFITNTFGLNLRGIKPKYNYTIGLSARPVTLEGETHNITTKNNTFNWVPTAHFVYNFAKNHTLNFNYSGTNNQPSFTQLQVNPDYSNPQNVVYGNPDLKPEFNNNLTLNYNQFDIGSGNSLFTNLNFTETQNKIVTSTRPVSNKVLNPSNSKDSTAQETRYINTNGFYSYGGNYAFSKPFSNRRYTVTFNGGLSYNNNINFIEEKRNEGKNFVWNQGIKFRLDLDSIMDSEVSANYSANKTRYSLPSSINTDANTITLGLDGRNYFFYDFILGYNLTQTINHGFSSTVKSNPTLLSSYLEYQFLNKHAASLRFQAFDLFNQNTGISRSVSGNRIVDTRSNRLGRYFLLSFTIRLQKFNGAGKPPAGFRNRNGGFGGRRRG</sequence>
<dbReference type="Pfam" id="PF13620">
    <property type="entry name" value="CarboxypepD_reg"/>
    <property type="match status" value="1"/>
</dbReference>
<dbReference type="Proteomes" id="UP001139450">
    <property type="component" value="Unassembled WGS sequence"/>
</dbReference>
<evidence type="ECO:0000313" key="7">
    <source>
        <dbReference type="Proteomes" id="UP001139450"/>
    </source>
</evidence>
<organism evidence="6 7">
    <name type="scientific">Mucilaginibacter straminoryzae</name>
    <dbReference type="NCBI Taxonomy" id="2932774"/>
    <lineage>
        <taxon>Bacteria</taxon>
        <taxon>Pseudomonadati</taxon>
        <taxon>Bacteroidota</taxon>
        <taxon>Sphingobacteriia</taxon>
        <taxon>Sphingobacteriales</taxon>
        <taxon>Sphingobacteriaceae</taxon>
        <taxon>Mucilaginibacter</taxon>
    </lineage>
</organism>
<proteinExistence type="predicted"/>
<feature type="domain" description="Outer membrane protein beta-barrel" evidence="5">
    <location>
        <begin position="414"/>
        <end position="872"/>
    </location>
</feature>
<keyword evidence="2" id="KW-0472">Membrane</keyword>
<keyword evidence="6" id="KW-0675">Receptor</keyword>